<reference evidence="1 2" key="1">
    <citation type="journal article" date="2018" name="Arch. Microbiol.">
        <title>New insights into the metabolic potential of the phototrophic purple bacterium Rhodopila globiformis DSM 161(T) from its draft genome sequence and evidence for a vanadium-dependent nitrogenase.</title>
        <authorList>
            <person name="Imhoff J.F."/>
            <person name="Rahn T."/>
            <person name="Kunzel S."/>
            <person name="Neulinger S.C."/>
        </authorList>
    </citation>
    <scope>NUCLEOTIDE SEQUENCE [LARGE SCALE GENOMIC DNA]</scope>
    <source>
        <strain evidence="1 2">DSM 16996</strain>
    </source>
</reference>
<comment type="caution">
    <text evidence="1">The sequence shown here is derived from an EMBL/GenBank/DDBJ whole genome shotgun (WGS) entry which is preliminary data.</text>
</comment>
<protein>
    <submittedName>
        <fullName evidence="1">Uncharacterized protein</fullName>
    </submittedName>
</protein>
<dbReference type="OrthoDB" id="2059848at2"/>
<evidence type="ECO:0000313" key="2">
    <source>
        <dbReference type="Proteomes" id="UP000239089"/>
    </source>
</evidence>
<organism evidence="1 2">
    <name type="scientific">Rhodoblastus sphagnicola</name>
    <dbReference type="NCBI Taxonomy" id="333368"/>
    <lineage>
        <taxon>Bacteria</taxon>
        <taxon>Pseudomonadati</taxon>
        <taxon>Pseudomonadota</taxon>
        <taxon>Alphaproteobacteria</taxon>
        <taxon>Hyphomicrobiales</taxon>
        <taxon>Rhodoblastaceae</taxon>
        <taxon>Rhodoblastus</taxon>
    </lineage>
</organism>
<sequence>MAALTAGRLPKVLLNRTWRRFPVAASTVIWEGGMVALSGAGSSAVAVPASASAALKVVGVADGTADNRTGGAGALSADANLGTYLMNNDATDPVTISDIGNTVYVSDDNTISKTSNSGAKPAAGTLFNIDSTGAAWVTFN</sequence>
<dbReference type="RefSeq" id="WP_104508913.1">
    <property type="nucleotide sequence ID" value="NZ_JACIGC010000011.1"/>
</dbReference>
<dbReference type="EMBL" id="NHSJ01000100">
    <property type="protein sequence ID" value="PPQ28956.1"/>
    <property type="molecule type" value="Genomic_DNA"/>
</dbReference>
<accession>A0A2S6N2Y6</accession>
<evidence type="ECO:0000313" key="1">
    <source>
        <dbReference type="EMBL" id="PPQ28956.1"/>
    </source>
</evidence>
<proteinExistence type="predicted"/>
<keyword evidence="2" id="KW-1185">Reference proteome</keyword>
<name>A0A2S6N2Y6_9HYPH</name>
<dbReference type="AlphaFoldDB" id="A0A2S6N2Y6"/>
<gene>
    <name evidence="1" type="ORF">CCR94_16325</name>
</gene>
<dbReference type="Proteomes" id="UP000239089">
    <property type="component" value="Unassembled WGS sequence"/>
</dbReference>